<dbReference type="CDD" id="cd00144">
    <property type="entry name" value="MPP_PPP_family"/>
    <property type="match status" value="1"/>
</dbReference>
<evidence type="ECO:0000259" key="1">
    <source>
        <dbReference type="Pfam" id="PF00149"/>
    </source>
</evidence>
<dbReference type="InterPro" id="IPR050126">
    <property type="entry name" value="Ap4A_hydrolase"/>
</dbReference>
<dbReference type="RefSeq" id="WP_155203323.1">
    <property type="nucleotide sequence ID" value="NZ_WNAF01000001.1"/>
</dbReference>
<gene>
    <name evidence="2" type="ORF">GMD21_02320</name>
</gene>
<dbReference type="InterPro" id="IPR029052">
    <property type="entry name" value="Metallo-depent_PP-like"/>
</dbReference>
<name>A0A844KBP1_9FIRM</name>
<evidence type="ECO:0000313" key="3">
    <source>
        <dbReference type="Proteomes" id="UP000448177"/>
    </source>
</evidence>
<dbReference type="EMBL" id="WNAF01000001">
    <property type="protein sequence ID" value="MTR75538.1"/>
    <property type="molecule type" value="Genomic_DNA"/>
</dbReference>
<dbReference type="GO" id="GO:0110154">
    <property type="term" value="P:RNA decapping"/>
    <property type="evidence" value="ECO:0007669"/>
    <property type="project" value="TreeGrafter"/>
</dbReference>
<keyword evidence="3" id="KW-1185">Reference proteome</keyword>
<dbReference type="InterPro" id="IPR004843">
    <property type="entry name" value="Calcineurin-like_PHP"/>
</dbReference>
<feature type="domain" description="Calcineurin-like phosphoesterase" evidence="1">
    <location>
        <begin position="3"/>
        <end position="188"/>
    </location>
</feature>
<dbReference type="Pfam" id="PF00149">
    <property type="entry name" value="Metallophos"/>
    <property type="match status" value="1"/>
</dbReference>
<evidence type="ECO:0000313" key="2">
    <source>
        <dbReference type="EMBL" id="MTR75538.1"/>
    </source>
</evidence>
<protein>
    <submittedName>
        <fullName evidence="2">Fructose-bisphosphatase class III</fullName>
    </submittedName>
</protein>
<proteinExistence type="predicted"/>
<dbReference type="PANTHER" id="PTHR42850:SF4">
    <property type="entry name" value="ZINC-DEPENDENT ENDOPOLYPHOSPHATASE"/>
    <property type="match status" value="1"/>
</dbReference>
<accession>A0A844KBP1</accession>
<dbReference type="GO" id="GO:0008803">
    <property type="term" value="F:bis(5'-nucleosyl)-tetraphosphatase (symmetrical) activity"/>
    <property type="evidence" value="ECO:0007669"/>
    <property type="project" value="TreeGrafter"/>
</dbReference>
<reference evidence="2 3" key="1">
    <citation type="journal article" date="2019" name="Nat. Med.">
        <title>A library of human gut bacterial isolates paired with longitudinal multiomics data enables mechanistic microbiome research.</title>
        <authorList>
            <person name="Poyet M."/>
            <person name="Groussin M."/>
            <person name="Gibbons S.M."/>
            <person name="Avila-Pacheco J."/>
            <person name="Jiang X."/>
            <person name="Kearney S.M."/>
            <person name="Perrotta A.R."/>
            <person name="Berdy B."/>
            <person name="Zhao S."/>
            <person name="Lieberman T.D."/>
            <person name="Swanson P.K."/>
            <person name="Smith M."/>
            <person name="Roesemann S."/>
            <person name="Alexander J.E."/>
            <person name="Rich S.A."/>
            <person name="Livny J."/>
            <person name="Vlamakis H."/>
            <person name="Clish C."/>
            <person name="Bullock K."/>
            <person name="Deik A."/>
            <person name="Scott J."/>
            <person name="Pierce K.A."/>
            <person name="Xavier R.J."/>
            <person name="Alm E.J."/>
        </authorList>
    </citation>
    <scope>NUCLEOTIDE SEQUENCE [LARGE SCALE GENOMIC DNA]</scope>
    <source>
        <strain evidence="2 3">BIOML-A1</strain>
    </source>
</reference>
<dbReference type="SUPFAM" id="SSF56300">
    <property type="entry name" value="Metallo-dependent phosphatases"/>
    <property type="match status" value="1"/>
</dbReference>
<dbReference type="GO" id="GO:0016791">
    <property type="term" value="F:phosphatase activity"/>
    <property type="evidence" value="ECO:0007669"/>
    <property type="project" value="TreeGrafter"/>
</dbReference>
<sequence length="246" mass="28149">MATYVISDIHGQYNMFIELLDKSDLKDTDTLYILGDVLDRGPQPIKTIRKLMEMPNAICLVGNHEFMAMKCLGFLMKEITDKSIEELDDEMLDNLETWQYNGSRSTVDEFTQMDSESKKDVIDFIKEFLIYEEVSVNDKNYLLVHGGLGNYSPEKDIDDYSLHELIWSRADYNIQYFSDKYVITGHTPTQAIRNNPNPGYIYRRNNHIAIDCGATYPGGRLAAICLDTGEEYYSEPNKMGSDAIGL</sequence>
<dbReference type="Proteomes" id="UP000448177">
    <property type="component" value="Unassembled WGS sequence"/>
</dbReference>
<dbReference type="AlphaFoldDB" id="A0A844KBP1"/>
<dbReference type="PANTHER" id="PTHR42850">
    <property type="entry name" value="METALLOPHOSPHOESTERASE"/>
    <property type="match status" value="1"/>
</dbReference>
<dbReference type="Gene3D" id="3.60.21.10">
    <property type="match status" value="1"/>
</dbReference>
<organism evidence="2 3">
    <name type="scientific">Mediterraneibacter faecis</name>
    <dbReference type="NCBI Taxonomy" id="592978"/>
    <lineage>
        <taxon>Bacteria</taxon>
        <taxon>Bacillati</taxon>
        <taxon>Bacillota</taxon>
        <taxon>Clostridia</taxon>
        <taxon>Lachnospirales</taxon>
        <taxon>Lachnospiraceae</taxon>
        <taxon>Mediterraneibacter</taxon>
    </lineage>
</organism>
<dbReference type="GO" id="GO:0005737">
    <property type="term" value="C:cytoplasm"/>
    <property type="evidence" value="ECO:0007669"/>
    <property type="project" value="TreeGrafter"/>
</dbReference>
<comment type="caution">
    <text evidence="2">The sequence shown here is derived from an EMBL/GenBank/DDBJ whole genome shotgun (WGS) entry which is preliminary data.</text>
</comment>